<dbReference type="EMBL" id="ML995487">
    <property type="protein sequence ID" value="KAF2141217.1"/>
    <property type="molecule type" value="Genomic_DNA"/>
</dbReference>
<feature type="region of interest" description="Disordered" evidence="1">
    <location>
        <begin position="44"/>
        <end position="107"/>
    </location>
</feature>
<sequence>MRKWHPHSSTRSRGRRRRTSSSKGSSTLSRTRIWPLTRLDLKSKTSPARHLRAPNALIPSRALARSHQRGEQLAGGHTPRSTNSSLNSNFANQTKPNQTTLPGGHCSHWSDGGQSEAHIFCRCPALLSSSGCTPTSAVKRGSSTQRQADQNLTAPAFPAVL</sequence>
<feature type="compositionally biased region" description="Polar residues" evidence="1">
    <location>
        <begin position="79"/>
        <end position="101"/>
    </location>
</feature>
<feature type="compositionally biased region" description="Low complexity" evidence="1">
    <location>
        <begin position="21"/>
        <end position="31"/>
    </location>
</feature>
<dbReference type="AlphaFoldDB" id="A0A6A6BE68"/>
<accession>A0A6A6BE68</accession>
<gene>
    <name evidence="2" type="ORF">K452DRAFT_36621</name>
</gene>
<dbReference type="Proteomes" id="UP000799438">
    <property type="component" value="Unassembled WGS sequence"/>
</dbReference>
<evidence type="ECO:0000313" key="2">
    <source>
        <dbReference type="EMBL" id="KAF2141217.1"/>
    </source>
</evidence>
<reference evidence="2" key="1">
    <citation type="journal article" date="2020" name="Stud. Mycol.">
        <title>101 Dothideomycetes genomes: a test case for predicting lifestyles and emergence of pathogens.</title>
        <authorList>
            <person name="Haridas S."/>
            <person name="Albert R."/>
            <person name="Binder M."/>
            <person name="Bloem J."/>
            <person name="Labutti K."/>
            <person name="Salamov A."/>
            <person name="Andreopoulos B."/>
            <person name="Baker S."/>
            <person name="Barry K."/>
            <person name="Bills G."/>
            <person name="Bluhm B."/>
            <person name="Cannon C."/>
            <person name="Castanera R."/>
            <person name="Culley D."/>
            <person name="Daum C."/>
            <person name="Ezra D."/>
            <person name="Gonzalez J."/>
            <person name="Henrissat B."/>
            <person name="Kuo A."/>
            <person name="Liang C."/>
            <person name="Lipzen A."/>
            <person name="Lutzoni F."/>
            <person name="Magnuson J."/>
            <person name="Mondo S."/>
            <person name="Nolan M."/>
            <person name="Ohm R."/>
            <person name="Pangilinan J."/>
            <person name="Park H.-J."/>
            <person name="Ramirez L."/>
            <person name="Alfaro M."/>
            <person name="Sun H."/>
            <person name="Tritt A."/>
            <person name="Yoshinaga Y."/>
            <person name="Zwiers L.-H."/>
            <person name="Turgeon B."/>
            <person name="Goodwin S."/>
            <person name="Spatafora J."/>
            <person name="Crous P."/>
            <person name="Grigoriev I."/>
        </authorList>
    </citation>
    <scope>NUCLEOTIDE SEQUENCE</scope>
    <source>
        <strain evidence="2">CBS 121167</strain>
    </source>
</reference>
<proteinExistence type="predicted"/>
<dbReference type="GeneID" id="54304079"/>
<protein>
    <submittedName>
        <fullName evidence="2">Uncharacterized protein</fullName>
    </submittedName>
</protein>
<evidence type="ECO:0000313" key="3">
    <source>
        <dbReference type="Proteomes" id="UP000799438"/>
    </source>
</evidence>
<name>A0A6A6BE68_9PEZI</name>
<organism evidence="2 3">
    <name type="scientific">Aplosporella prunicola CBS 121167</name>
    <dbReference type="NCBI Taxonomy" id="1176127"/>
    <lineage>
        <taxon>Eukaryota</taxon>
        <taxon>Fungi</taxon>
        <taxon>Dikarya</taxon>
        <taxon>Ascomycota</taxon>
        <taxon>Pezizomycotina</taxon>
        <taxon>Dothideomycetes</taxon>
        <taxon>Dothideomycetes incertae sedis</taxon>
        <taxon>Botryosphaeriales</taxon>
        <taxon>Aplosporellaceae</taxon>
        <taxon>Aplosporella</taxon>
    </lineage>
</organism>
<evidence type="ECO:0000256" key="1">
    <source>
        <dbReference type="SAM" id="MobiDB-lite"/>
    </source>
</evidence>
<feature type="region of interest" description="Disordered" evidence="1">
    <location>
        <begin position="1"/>
        <end position="31"/>
    </location>
</feature>
<keyword evidence="3" id="KW-1185">Reference proteome</keyword>
<dbReference type="RefSeq" id="XP_033396930.1">
    <property type="nucleotide sequence ID" value="XM_033546573.1"/>
</dbReference>
<feature type="compositionally biased region" description="Basic residues" evidence="1">
    <location>
        <begin position="1"/>
        <end position="20"/>
    </location>
</feature>